<keyword evidence="1" id="KW-0547">Nucleotide-binding</keyword>
<dbReference type="InterPro" id="IPR011545">
    <property type="entry name" value="DEAD/DEAH_box_helicase_dom"/>
</dbReference>
<evidence type="ECO:0000256" key="7">
    <source>
        <dbReference type="ARBA" id="ARBA00023204"/>
    </source>
</evidence>
<evidence type="ECO:0000256" key="1">
    <source>
        <dbReference type="ARBA" id="ARBA00022741"/>
    </source>
</evidence>
<dbReference type="InterPro" id="IPR045562">
    <property type="entry name" value="RecG_dom3_C"/>
</dbReference>
<dbReference type="InterPro" id="IPR014001">
    <property type="entry name" value="Helicase_ATP-bd"/>
</dbReference>
<evidence type="ECO:0000256" key="6">
    <source>
        <dbReference type="ARBA" id="ARBA00023125"/>
    </source>
</evidence>
<keyword evidence="2" id="KW-0227">DNA damage</keyword>
<keyword evidence="6" id="KW-0238">DNA-binding</keyword>
<dbReference type="EMBL" id="JAUSVK010000001">
    <property type="protein sequence ID" value="MDQ0392937.1"/>
    <property type="molecule type" value="Genomic_DNA"/>
</dbReference>
<feature type="domain" description="Helicase C-terminal" evidence="9">
    <location>
        <begin position="426"/>
        <end position="588"/>
    </location>
</feature>
<keyword evidence="5" id="KW-0067">ATP-binding</keyword>
<dbReference type="NCBIfam" id="NF008168">
    <property type="entry name" value="PRK10917.2-2"/>
    <property type="match status" value="1"/>
</dbReference>
<gene>
    <name evidence="10" type="ORF">J3R73_002729</name>
</gene>
<dbReference type="InterPro" id="IPR027417">
    <property type="entry name" value="P-loop_NTPase"/>
</dbReference>
<evidence type="ECO:0000313" key="10">
    <source>
        <dbReference type="EMBL" id="MDQ0392937.1"/>
    </source>
</evidence>
<dbReference type="InterPro" id="IPR001650">
    <property type="entry name" value="Helicase_C-like"/>
</dbReference>
<evidence type="ECO:0000256" key="3">
    <source>
        <dbReference type="ARBA" id="ARBA00022801"/>
    </source>
</evidence>
<keyword evidence="4 10" id="KW-0347">Helicase</keyword>
<organism evidence="10 11">
    <name type="scientific">Labrys monachus</name>
    <dbReference type="NCBI Taxonomy" id="217067"/>
    <lineage>
        <taxon>Bacteria</taxon>
        <taxon>Pseudomonadati</taxon>
        <taxon>Pseudomonadota</taxon>
        <taxon>Alphaproteobacteria</taxon>
        <taxon>Hyphomicrobiales</taxon>
        <taxon>Xanthobacteraceae</taxon>
        <taxon>Labrys</taxon>
    </lineage>
</organism>
<dbReference type="Gene3D" id="3.40.50.300">
    <property type="entry name" value="P-loop containing nucleotide triphosphate hydrolases"/>
    <property type="match status" value="2"/>
</dbReference>
<reference evidence="10 11" key="1">
    <citation type="submission" date="2023-07" db="EMBL/GenBank/DDBJ databases">
        <title>Genomic Encyclopedia of Type Strains, Phase IV (KMG-IV): sequencing the most valuable type-strain genomes for metagenomic binning, comparative biology and taxonomic classification.</title>
        <authorList>
            <person name="Goeker M."/>
        </authorList>
    </citation>
    <scope>NUCLEOTIDE SEQUENCE [LARGE SCALE GENOMIC DNA]</scope>
    <source>
        <strain evidence="10 11">DSM 5896</strain>
    </source>
</reference>
<evidence type="ECO:0000259" key="9">
    <source>
        <dbReference type="PROSITE" id="PS51194"/>
    </source>
</evidence>
<dbReference type="CDD" id="cd04488">
    <property type="entry name" value="RecG_wedge_OBF"/>
    <property type="match status" value="1"/>
</dbReference>
<dbReference type="PANTHER" id="PTHR47964">
    <property type="entry name" value="ATP-DEPENDENT DNA HELICASE HOMOLOG RECG, CHLOROPLASTIC"/>
    <property type="match status" value="1"/>
</dbReference>
<dbReference type="PROSITE" id="PS51194">
    <property type="entry name" value="HELICASE_CTER"/>
    <property type="match status" value="1"/>
</dbReference>
<dbReference type="NCBIfam" id="NF008164">
    <property type="entry name" value="PRK10917.1-2"/>
    <property type="match status" value="1"/>
</dbReference>
<dbReference type="GO" id="GO:0016787">
    <property type="term" value="F:hydrolase activity"/>
    <property type="evidence" value="ECO:0007669"/>
    <property type="project" value="UniProtKB-KW"/>
</dbReference>
<keyword evidence="7" id="KW-0234">DNA repair</keyword>
<evidence type="ECO:0000256" key="4">
    <source>
        <dbReference type="ARBA" id="ARBA00022806"/>
    </source>
</evidence>
<feature type="domain" description="Helicase ATP-binding" evidence="8">
    <location>
        <begin position="249"/>
        <end position="410"/>
    </location>
</feature>
<dbReference type="Proteomes" id="UP001237448">
    <property type="component" value="Unassembled WGS sequence"/>
</dbReference>
<dbReference type="GO" id="GO:0003678">
    <property type="term" value="F:DNA helicase activity"/>
    <property type="evidence" value="ECO:0007669"/>
    <property type="project" value="UniProtKB-EC"/>
</dbReference>
<dbReference type="Gene3D" id="2.40.50.140">
    <property type="entry name" value="Nucleic acid-binding proteins"/>
    <property type="match status" value="1"/>
</dbReference>
<dbReference type="SMART" id="SM00490">
    <property type="entry name" value="HELICc"/>
    <property type="match status" value="1"/>
</dbReference>
<sequence length="662" mass="72125">MGARVLDVLFHVPAGVLDRRRRPKLAEAPLDVLVMVEVTVERHRASGGKGPYRVYCFDDTGDITLAFFAPQTTWIERALPVGEKRWVSGKIELFDGMRQMVHPDRIVDEEGLAILPLVEPVYPLTEGLFPRQIQKVAQAAVAKLPDLPEWQDAAWLKAQSWPGFRQALTDLHTPETPEAVALDAPARQRLAYDELLASQLALGMIRARNRAMPGLAVAGTGAVSAKIEAALPFSLTASQAAALAEIRADIASPNRMLRLLQGDVGSGKTVVALLAMATMVEGGRQAALMAPTEILARQHLASIEPLAAAAGLRVGLITGKDKPRERARLQAELKEGRIDIVVGTHALFQDEVEFHDLGLAIVDEQHRFGVHQRLALSRKNAAVDVLVMTATPIPRSLVLTYFGDMDASSLREKPPGRKPVDTRLVSLERIGEVVGAVGRLLQSGAQAYWVCPLIAESETLDVAAAEDRFRDLAGMFGDRVGLLHGQMKSADKDAVMARFVAGDIRVLVATTVIEVGVNVPAATVMVVEHAERFGLAQLHQLRGRIGRGSEKSVCLLLYKGPLGEVARKRLEIMRETEDGFRIAEEDLRLRGEGDLLGTRQSGLPGFRIADFEPHGHLLPAAHDDARLILARDAGLTSPRGEALRTLLYLFERDEAVRLLRSG</sequence>
<dbReference type="InterPro" id="IPR047112">
    <property type="entry name" value="RecG/Mfd"/>
</dbReference>
<dbReference type="SUPFAM" id="SSF50249">
    <property type="entry name" value="Nucleic acid-binding proteins"/>
    <property type="match status" value="1"/>
</dbReference>
<dbReference type="SUPFAM" id="SSF52540">
    <property type="entry name" value="P-loop containing nucleoside triphosphate hydrolases"/>
    <property type="match status" value="2"/>
</dbReference>
<comment type="caution">
    <text evidence="10">The sequence shown here is derived from an EMBL/GenBank/DDBJ whole genome shotgun (WGS) entry which is preliminary data.</text>
</comment>
<dbReference type="CDD" id="cd17992">
    <property type="entry name" value="DEXHc_RecG"/>
    <property type="match status" value="1"/>
</dbReference>
<evidence type="ECO:0000313" key="11">
    <source>
        <dbReference type="Proteomes" id="UP001237448"/>
    </source>
</evidence>
<name>A0ABU0FE99_9HYPH</name>
<proteinExistence type="predicted"/>
<dbReference type="Pfam" id="PF00270">
    <property type="entry name" value="DEAD"/>
    <property type="match status" value="1"/>
</dbReference>
<dbReference type="Pfam" id="PF19833">
    <property type="entry name" value="RecG_dom3_C"/>
    <property type="match status" value="1"/>
</dbReference>
<evidence type="ECO:0000256" key="5">
    <source>
        <dbReference type="ARBA" id="ARBA00022840"/>
    </source>
</evidence>
<keyword evidence="3 10" id="KW-0378">Hydrolase</keyword>
<evidence type="ECO:0000256" key="2">
    <source>
        <dbReference type="ARBA" id="ARBA00022763"/>
    </source>
</evidence>
<dbReference type="SMART" id="SM00487">
    <property type="entry name" value="DEXDc"/>
    <property type="match status" value="1"/>
</dbReference>
<evidence type="ECO:0000259" key="8">
    <source>
        <dbReference type="PROSITE" id="PS51192"/>
    </source>
</evidence>
<accession>A0ABU0FE99</accession>
<dbReference type="InterPro" id="IPR012340">
    <property type="entry name" value="NA-bd_OB-fold"/>
</dbReference>
<keyword evidence="11" id="KW-1185">Reference proteome</keyword>
<dbReference type="EC" id="3.6.4.12" evidence="10"/>
<dbReference type="PANTHER" id="PTHR47964:SF1">
    <property type="entry name" value="ATP-DEPENDENT DNA HELICASE HOMOLOG RECG, CHLOROPLASTIC"/>
    <property type="match status" value="1"/>
</dbReference>
<dbReference type="Pfam" id="PF00271">
    <property type="entry name" value="Helicase_C"/>
    <property type="match status" value="1"/>
</dbReference>
<protein>
    <submittedName>
        <fullName evidence="10">ATP-dependent DNA helicase RecG</fullName>
        <ecNumber evidence="10">3.6.4.12</ecNumber>
    </submittedName>
</protein>
<dbReference type="PROSITE" id="PS51192">
    <property type="entry name" value="HELICASE_ATP_BIND_1"/>
    <property type="match status" value="1"/>
</dbReference>